<protein>
    <submittedName>
        <fullName evidence="1">Uncharacterized protein</fullName>
    </submittedName>
</protein>
<dbReference type="OrthoDB" id="8368003at2"/>
<sequence>MTAPARRWARWGKVGLGILLLGGTAAAASGYYSYTQSYGYNLGRLDVQVAYGANGCSGDYPMWMGITNGGTRTLDDVSVFLVGKRAGYSSVERREDYQSDRIIEPGQSYEACWSVTTPIPGVFQSSDRAPTHDALEWEVSQVRWARFR</sequence>
<gene>
    <name evidence="1" type="ORF">LOM8899_00594</name>
</gene>
<organism evidence="1 2">
    <name type="scientific">Flavimaricola marinus</name>
    <dbReference type="NCBI Taxonomy" id="1819565"/>
    <lineage>
        <taxon>Bacteria</taxon>
        <taxon>Pseudomonadati</taxon>
        <taxon>Pseudomonadota</taxon>
        <taxon>Alphaproteobacteria</taxon>
        <taxon>Rhodobacterales</taxon>
        <taxon>Paracoccaceae</taxon>
        <taxon>Flavimaricola</taxon>
    </lineage>
</organism>
<name>A0A238L9V8_9RHOB</name>
<keyword evidence="2" id="KW-1185">Reference proteome</keyword>
<dbReference type="AlphaFoldDB" id="A0A238L9V8"/>
<proteinExistence type="predicted"/>
<accession>A0A238L9V8</accession>
<dbReference type="Proteomes" id="UP000201613">
    <property type="component" value="Unassembled WGS sequence"/>
</dbReference>
<reference evidence="2" key="1">
    <citation type="submission" date="2017-05" db="EMBL/GenBank/DDBJ databases">
        <authorList>
            <person name="Rodrigo-Torres L."/>
            <person name="Arahal R. D."/>
            <person name="Lucena T."/>
        </authorList>
    </citation>
    <scope>NUCLEOTIDE SEQUENCE [LARGE SCALE GENOMIC DNA]</scope>
    <source>
        <strain evidence="2">CECT 8899</strain>
    </source>
</reference>
<dbReference type="EMBL" id="FXZK01000001">
    <property type="protein sequence ID" value="SMY06469.1"/>
    <property type="molecule type" value="Genomic_DNA"/>
</dbReference>
<dbReference type="RefSeq" id="WP_093990642.1">
    <property type="nucleotide sequence ID" value="NZ_FXZK01000001.1"/>
</dbReference>
<evidence type="ECO:0000313" key="1">
    <source>
        <dbReference type="EMBL" id="SMY06469.1"/>
    </source>
</evidence>
<evidence type="ECO:0000313" key="2">
    <source>
        <dbReference type="Proteomes" id="UP000201613"/>
    </source>
</evidence>